<dbReference type="EC" id="2.4.2.17" evidence="3"/>
<accession>R7QP80</accession>
<feature type="domain" description="Histidine biosynthesis HisG C-terminal" evidence="9">
    <location>
        <begin position="354"/>
        <end position="428"/>
    </location>
</feature>
<dbReference type="GO" id="GO:0000105">
    <property type="term" value="P:L-histidine biosynthetic process"/>
    <property type="evidence" value="ECO:0007669"/>
    <property type="project" value="UniProtKB-UniPathway"/>
</dbReference>
<sequence>MVILLFCRQRSKPSLRWSTSSLSAHPKHDCLSHHHLQHLPQPDKRCKPYHREMAPAFSLPPMSLVRHSVGGTPCTTSTTGKSSFAHARAPYLNRFYQPAERRSTVSFTMCVPHCGRKSIRVAIPSKGDILAETKHLLSDVGIDVQIHNPRQYVASLKGLDVEVWLQRPADIVRKVRDGDVDLGIVGYDLVAEYGGDNHQVVPVHDRLGYGECRLAVGVPMEWDDCNDMSDFRRRGAGRTLRIATKYVNETKRFLEAHYVENYRLINMDGALEASTQMGTADCIIDLVSSGVTLRENLLKEIVGGTLLKSSMQLIGNREHLREESEFGARLRALSRELLERIEGYLLGRDNYNIIANIRGSSMVDVSRRLATQSNLRGVDGPTVSPVVPPADSDEGMYAISIVLPKEQLYSAIQQLRSVGGSGVTVIPVSFIFPQECKRWNTLLKSIGMSSVMEQAEKPEQVHL</sequence>
<evidence type="ECO:0000256" key="2">
    <source>
        <dbReference type="ARBA" id="ARBA00004667"/>
    </source>
</evidence>
<dbReference type="SUPFAM" id="SSF54913">
    <property type="entry name" value="GlnB-like"/>
    <property type="match status" value="1"/>
</dbReference>
<dbReference type="KEGG" id="ccp:CHC_T00000167001"/>
<keyword evidence="5" id="KW-0328">Glycosyltransferase</keyword>
<dbReference type="NCBIfam" id="TIGR03455">
    <property type="entry name" value="HisG_C-term"/>
    <property type="match status" value="1"/>
</dbReference>
<dbReference type="GO" id="GO:0003879">
    <property type="term" value="F:ATP phosphoribosyltransferase activity"/>
    <property type="evidence" value="ECO:0007669"/>
    <property type="project" value="UniProtKB-EC"/>
</dbReference>
<protein>
    <recommendedName>
        <fullName evidence="3">ATP phosphoribosyltransferase</fullName>
        <ecNumber evidence="3">2.4.2.17</ecNumber>
    </recommendedName>
</protein>
<keyword evidence="6" id="KW-0808">Transferase</keyword>
<dbReference type="Pfam" id="PF01634">
    <property type="entry name" value="HisG"/>
    <property type="match status" value="1"/>
</dbReference>
<organism evidence="10 11">
    <name type="scientific">Chondrus crispus</name>
    <name type="common">Carrageen Irish moss</name>
    <name type="synonym">Polymorpha crispa</name>
    <dbReference type="NCBI Taxonomy" id="2769"/>
    <lineage>
        <taxon>Eukaryota</taxon>
        <taxon>Rhodophyta</taxon>
        <taxon>Florideophyceae</taxon>
        <taxon>Rhodymeniophycidae</taxon>
        <taxon>Gigartinales</taxon>
        <taxon>Gigartinaceae</taxon>
        <taxon>Chondrus</taxon>
    </lineage>
</organism>
<dbReference type="OrthoDB" id="2574at2759"/>
<evidence type="ECO:0000256" key="5">
    <source>
        <dbReference type="ARBA" id="ARBA00022676"/>
    </source>
</evidence>
<dbReference type="InterPro" id="IPR013115">
    <property type="entry name" value="HisG_C"/>
</dbReference>
<keyword evidence="7" id="KW-0368">Histidine biosynthesis</keyword>
<dbReference type="InterPro" id="IPR001348">
    <property type="entry name" value="ATP_PRibTrfase_HisG"/>
</dbReference>
<dbReference type="InterPro" id="IPR018198">
    <property type="entry name" value="ATP_PRibTrfase_CS"/>
</dbReference>
<dbReference type="InterPro" id="IPR015867">
    <property type="entry name" value="N-reg_PII/ATP_PRibTrfase_C"/>
</dbReference>
<comment type="catalytic activity">
    <reaction evidence="1">
        <text>1-(5-phospho-beta-D-ribosyl)-ATP + diphosphate = 5-phospho-alpha-D-ribose 1-diphosphate + ATP</text>
        <dbReference type="Rhea" id="RHEA:18473"/>
        <dbReference type="ChEBI" id="CHEBI:30616"/>
        <dbReference type="ChEBI" id="CHEBI:33019"/>
        <dbReference type="ChEBI" id="CHEBI:58017"/>
        <dbReference type="ChEBI" id="CHEBI:73183"/>
        <dbReference type="EC" id="2.4.2.17"/>
    </reaction>
</comment>
<dbReference type="GeneID" id="17326822"/>
<evidence type="ECO:0000259" key="8">
    <source>
        <dbReference type="Pfam" id="PF01634"/>
    </source>
</evidence>
<dbReference type="PANTHER" id="PTHR21403:SF8">
    <property type="entry name" value="ATP PHOSPHORIBOSYLTRANSFERASE"/>
    <property type="match status" value="1"/>
</dbReference>
<reference evidence="11" key="1">
    <citation type="journal article" date="2013" name="Proc. Natl. Acad. Sci. U.S.A.">
        <title>Genome structure and metabolic features in the red seaweed Chondrus crispus shed light on evolution of the Archaeplastida.</title>
        <authorList>
            <person name="Collen J."/>
            <person name="Porcel B."/>
            <person name="Carre W."/>
            <person name="Ball S.G."/>
            <person name="Chaparro C."/>
            <person name="Tonon T."/>
            <person name="Barbeyron T."/>
            <person name="Michel G."/>
            <person name="Noel B."/>
            <person name="Valentin K."/>
            <person name="Elias M."/>
            <person name="Artiguenave F."/>
            <person name="Arun A."/>
            <person name="Aury J.M."/>
            <person name="Barbosa-Neto J.F."/>
            <person name="Bothwell J.H."/>
            <person name="Bouget F.Y."/>
            <person name="Brillet L."/>
            <person name="Cabello-Hurtado F."/>
            <person name="Capella-Gutierrez S."/>
            <person name="Charrier B."/>
            <person name="Cladiere L."/>
            <person name="Cock J.M."/>
            <person name="Coelho S.M."/>
            <person name="Colleoni C."/>
            <person name="Czjzek M."/>
            <person name="Da Silva C."/>
            <person name="Delage L."/>
            <person name="Denoeud F."/>
            <person name="Deschamps P."/>
            <person name="Dittami S.M."/>
            <person name="Gabaldon T."/>
            <person name="Gachon C.M."/>
            <person name="Groisillier A."/>
            <person name="Herve C."/>
            <person name="Jabbari K."/>
            <person name="Katinka M."/>
            <person name="Kloareg B."/>
            <person name="Kowalczyk N."/>
            <person name="Labadie K."/>
            <person name="Leblanc C."/>
            <person name="Lopez P.J."/>
            <person name="McLachlan D.H."/>
            <person name="Meslet-Cladiere L."/>
            <person name="Moustafa A."/>
            <person name="Nehr Z."/>
            <person name="Nyvall Collen P."/>
            <person name="Panaud O."/>
            <person name="Partensky F."/>
            <person name="Poulain J."/>
            <person name="Rensing S.A."/>
            <person name="Rousvoal S."/>
            <person name="Samson G."/>
            <person name="Symeonidi A."/>
            <person name="Weissenbach J."/>
            <person name="Zambounis A."/>
            <person name="Wincker P."/>
            <person name="Boyen C."/>
        </authorList>
    </citation>
    <scope>NUCLEOTIDE SEQUENCE [LARGE SCALE GENOMIC DNA]</scope>
    <source>
        <strain evidence="11">cv. Stackhouse</strain>
    </source>
</reference>
<gene>
    <name evidence="10" type="ORF">CHC_T00000167001</name>
</gene>
<dbReference type="InterPro" id="IPR011322">
    <property type="entry name" value="N-reg_PII-like_a/b"/>
</dbReference>
<dbReference type="Proteomes" id="UP000012073">
    <property type="component" value="Unassembled WGS sequence"/>
</dbReference>
<dbReference type="Gene3D" id="3.40.190.10">
    <property type="entry name" value="Periplasmic binding protein-like II"/>
    <property type="match status" value="2"/>
</dbReference>
<dbReference type="RefSeq" id="XP_005719106.1">
    <property type="nucleotide sequence ID" value="XM_005719049.1"/>
</dbReference>
<dbReference type="PhylomeDB" id="R7QP80"/>
<evidence type="ECO:0000256" key="3">
    <source>
        <dbReference type="ARBA" id="ARBA00011946"/>
    </source>
</evidence>
<dbReference type="Gramene" id="CDF39195">
    <property type="protein sequence ID" value="CDF39195"/>
    <property type="gene ID" value="CHC_T00000167001"/>
</dbReference>
<dbReference type="OMA" id="NMRGNNA"/>
<dbReference type="AlphaFoldDB" id="R7QP80"/>
<proteinExistence type="predicted"/>
<dbReference type="STRING" id="2769.R7QP80"/>
<evidence type="ECO:0000256" key="7">
    <source>
        <dbReference type="ARBA" id="ARBA00023102"/>
    </source>
</evidence>
<dbReference type="PROSITE" id="PS01316">
    <property type="entry name" value="ATP_P_PHORIBOSYLTR"/>
    <property type="match status" value="1"/>
</dbReference>
<evidence type="ECO:0000259" key="9">
    <source>
        <dbReference type="Pfam" id="PF08029"/>
    </source>
</evidence>
<evidence type="ECO:0000313" key="10">
    <source>
        <dbReference type="EMBL" id="CDF39195.1"/>
    </source>
</evidence>
<dbReference type="Pfam" id="PF08029">
    <property type="entry name" value="HisG_C"/>
    <property type="match status" value="1"/>
</dbReference>
<dbReference type="InterPro" id="IPR013820">
    <property type="entry name" value="ATP_PRibTrfase_cat"/>
</dbReference>
<dbReference type="NCBIfam" id="TIGR00070">
    <property type="entry name" value="hisG"/>
    <property type="match status" value="1"/>
</dbReference>
<dbReference type="CDD" id="cd13593">
    <property type="entry name" value="PBP2_HisGL3"/>
    <property type="match status" value="1"/>
</dbReference>
<dbReference type="SUPFAM" id="SSF53850">
    <property type="entry name" value="Periplasmic binding protein-like II"/>
    <property type="match status" value="1"/>
</dbReference>
<evidence type="ECO:0000256" key="4">
    <source>
        <dbReference type="ARBA" id="ARBA00022605"/>
    </source>
</evidence>
<evidence type="ECO:0000313" key="11">
    <source>
        <dbReference type="Proteomes" id="UP000012073"/>
    </source>
</evidence>
<dbReference type="PANTHER" id="PTHR21403">
    <property type="entry name" value="ATP PHOSPHORIBOSYLTRANSFERASE ATP-PRTASE"/>
    <property type="match status" value="1"/>
</dbReference>
<evidence type="ECO:0000256" key="6">
    <source>
        <dbReference type="ARBA" id="ARBA00022679"/>
    </source>
</evidence>
<feature type="domain" description="ATP phosphoribosyltransferase catalytic" evidence="8">
    <location>
        <begin position="167"/>
        <end position="341"/>
    </location>
</feature>
<name>R7QP80_CHOCR</name>
<dbReference type="UniPathway" id="UPA00031">
    <property type="reaction ID" value="UER00006"/>
</dbReference>
<keyword evidence="4" id="KW-0028">Amino-acid biosynthesis</keyword>
<dbReference type="EMBL" id="HG002011">
    <property type="protein sequence ID" value="CDF39195.1"/>
    <property type="molecule type" value="Genomic_DNA"/>
</dbReference>
<evidence type="ECO:0000256" key="1">
    <source>
        <dbReference type="ARBA" id="ARBA00000915"/>
    </source>
</evidence>
<comment type="pathway">
    <text evidence="2">Amino-acid biosynthesis; L-histidine biosynthesis; L-histidine from 5-phospho-alpha-D-ribose 1-diphosphate: step 1/9.</text>
</comment>
<dbReference type="Gene3D" id="3.30.70.120">
    <property type="match status" value="1"/>
</dbReference>
<dbReference type="GO" id="GO:0000287">
    <property type="term" value="F:magnesium ion binding"/>
    <property type="evidence" value="ECO:0007669"/>
    <property type="project" value="InterPro"/>
</dbReference>
<keyword evidence="11" id="KW-1185">Reference proteome</keyword>
<dbReference type="GO" id="GO:0005737">
    <property type="term" value="C:cytoplasm"/>
    <property type="evidence" value="ECO:0007669"/>
    <property type="project" value="InterPro"/>
</dbReference>